<feature type="region of interest" description="Disordered" evidence="1">
    <location>
        <begin position="1"/>
        <end position="49"/>
    </location>
</feature>
<sequence>MPPWGRPPGAKGSKARKRWERDQARYRESVRVEELDSDDSSDARGVDVNGYPARYAAIDVAPKSRKAYAYQSDSSSSSSSASSTDSDSSGNVSAAQIALRDKEEALVQSALARIRRAQEKGKLEVKLREDELAALENRRKRIAAENAAKAKPKSSSSSSKRDKNSGGSDRKKKKGSGPPMVTVPIVPPPESAPSSSRPQSRRHSRAIHADPALMESYAAAEYRPPSSHSHQHQHHASPGRQRSSSSLARPGSQHYAYPPPPMMTGRHVSDGVRPGSSASMAGMQMPMTVMRAMLPHEEGWDPSASRRGSVGSGVGGVEYDPFEYQVRGEGEYGRGGGGYAGGGGGGGGYPVGGEVVYSNVRRVMPPGGGGGYVERRDESSSSEETDEGSGVRVVPERVREREVVPVPVATPSKKGRKKKR</sequence>
<feature type="compositionally biased region" description="Basic and acidic residues" evidence="1">
    <location>
        <begin position="394"/>
        <end position="403"/>
    </location>
</feature>
<reference evidence="2 3" key="1">
    <citation type="submission" date="2016-03" db="EMBL/GenBank/DDBJ databases">
        <title>Comparative genomics of Pseudogymnoascus destructans, the fungus causing white-nose syndrome of bats.</title>
        <authorList>
            <person name="Palmer J.M."/>
            <person name="Drees K.P."/>
            <person name="Foster J.T."/>
            <person name="Lindner D.L."/>
        </authorList>
    </citation>
    <scope>NUCLEOTIDE SEQUENCE [LARGE SCALE GENOMIC DNA]</scope>
    <source>
        <strain evidence="2 3">UAMH 10579</strain>
    </source>
</reference>
<evidence type="ECO:0000256" key="1">
    <source>
        <dbReference type="SAM" id="MobiDB-lite"/>
    </source>
</evidence>
<feature type="region of interest" description="Disordered" evidence="1">
    <location>
        <begin position="66"/>
        <end position="97"/>
    </location>
</feature>
<evidence type="ECO:0000313" key="2">
    <source>
        <dbReference type="EMBL" id="OBT98690.1"/>
    </source>
</evidence>
<dbReference type="EMBL" id="KV460215">
    <property type="protein sequence ID" value="OBT98690.1"/>
    <property type="molecule type" value="Genomic_DNA"/>
</dbReference>
<feature type="region of interest" description="Disordered" evidence="1">
    <location>
        <begin position="141"/>
        <end position="280"/>
    </location>
</feature>
<feature type="compositionally biased region" description="Low complexity" evidence="1">
    <location>
        <begin position="144"/>
        <end position="158"/>
    </location>
</feature>
<feature type="compositionally biased region" description="Low complexity" evidence="1">
    <location>
        <begin position="72"/>
        <end position="89"/>
    </location>
</feature>
<accession>A0A1B8GSB0</accession>
<evidence type="ECO:0000313" key="3">
    <source>
        <dbReference type="Proteomes" id="UP000091956"/>
    </source>
</evidence>
<organism evidence="2 3">
    <name type="scientific">Pseudogymnoascus verrucosus</name>
    <dbReference type="NCBI Taxonomy" id="342668"/>
    <lineage>
        <taxon>Eukaryota</taxon>
        <taxon>Fungi</taxon>
        <taxon>Dikarya</taxon>
        <taxon>Ascomycota</taxon>
        <taxon>Pezizomycotina</taxon>
        <taxon>Leotiomycetes</taxon>
        <taxon>Thelebolales</taxon>
        <taxon>Thelebolaceae</taxon>
        <taxon>Pseudogymnoascus</taxon>
    </lineage>
</organism>
<dbReference type="OrthoDB" id="63113at2759"/>
<feature type="region of interest" description="Disordered" evidence="1">
    <location>
        <begin position="360"/>
        <end position="420"/>
    </location>
</feature>
<dbReference type="Proteomes" id="UP000091956">
    <property type="component" value="Unassembled WGS sequence"/>
</dbReference>
<proteinExistence type="predicted"/>
<keyword evidence="3" id="KW-1185">Reference proteome</keyword>
<reference evidence="3" key="2">
    <citation type="journal article" date="2018" name="Nat. Commun.">
        <title>Extreme sensitivity to ultraviolet light in the fungal pathogen causing white-nose syndrome of bats.</title>
        <authorList>
            <person name="Palmer J.M."/>
            <person name="Drees K.P."/>
            <person name="Foster J.T."/>
            <person name="Lindner D.L."/>
        </authorList>
    </citation>
    <scope>NUCLEOTIDE SEQUENCE [LARGE SCALE GENOMIC DNA]</scope>
    <source>
        <strain evidence="3">UAMH 10579</strain>
    </source>
</reference>
<dbReference type="RefSeq" id="XP_018132423.1">
    <property type="nucleotide sequence ID" value="XM_018272824.2"/>
</dbReference>
<protein>
    <submittedName>
        <fullName evidence="2">Uncharacterized protein</fullName>
    </submittedName>
</protein>
<gene>
    <name evidence="2" type="ORF">VE01_03329</name>
</gene>
<dbReference type="STRING" id="342668.A0A1B8GSB0"/>
<feature type="compositionally biased region" description="Basic and acidic residues" evidence="1">
    <location>
        <begin position="19"/>
        <end position="34"/>
    </location>
</feature>
<name>A0A1B8GSB0_9PEZI</name>
<dbReference type="AlphaFoldDB" id="A0A1B8GSB0"/>
<dbReference type="GeneID" id="28836715"/>